<keyword evidence="1" id="KW-0472">Membrane</keyword>
<evidence type="ECO:0000313" key="2">
    <source>
        <dbReference type="EMBL" id="TCN60808.1"/>
    </source>
</evidence>
<evidence type="ECO:0000313" key="4">
    <source>
        <dbReference type="Proteomes" id="UP000295270"/>
    </source>
</evidence>
<name>A0A4Y7UHR2_9FLAO</name>
<dbReference type="EMBL" id="QWDN01000001">
    <property type="protein sequence ID" value="TEB45944.1"/>
    <property type="molecule type" value="Genomic_DNA"/>
</dbReference>
<dbReference type="OrthoDB" id="669053at2"/>
<gene>
    <name evidence="3" type="ORF">D0809_02785</name>
    <name evidence="2" type="ORF">EV142_101384</name>
</gene>
<keyword evidence="1" id="KW-1133">Transmembrane helix</keyword>
<evidence type="ECO:0000256" key="1">
    <source>
        <dbReference type="SAM" id="Phobius"/>
    </source>
</evidence>
<keyword evidence="1" id="KW-0812">Transmembrane</keyword>
<reference evidence="3 5" key="2">
    <citation type="journal article" date="2018" name="Syst. Appl. Microbiol.">
        <title>Flavobacterium circumlabens sp. nov. and Flavobacterium cupreum sp. nov., two psychrotrophic species isolated from Antarctic environmental samples.</title>
        <authorList>
            <person name="Kralova S."/>
            <person name="Busse H.J."/>
            <person name="Svec P."/>
            <person name="Maslanova I."/>
            <person name="Stankova E."/>
            <person name="Bartak M."/>
            <person name="Sedlacek I."/>
        </authorList>
    </citation>
    <scope>NUCLEOTIDE SEQUENCE [LARGE SCALE GENOMIC DNA]</scope>
    <source>
        <strain evidence="3 5">CCM 8828</strain>
    </source>
</reference>
<dbReference type="Pfam" id="PF14391">
    <property type="entry name" value="DUF4421"/>
    <property type="match status" value="1"/>
</dbReference>
<protein>
    <submittedName>
        <fullName evidence="3">DUF4421 domain-containing protein</fullName>
    </submittedName>
    <submittedName>
        <fullName evidence="2">Uncharacterized protein DUF4421</fullName>
    </submittedName>
</protein>
<evidence type="ECO:0000313" key="5">
    <source>
        <dbReference type="Proteomes" id="UP000298340"/>
    </source>
</evidence>
<sequence length="353" mass="40777">MKPAKKPNLKRTGHRAIWSYLFLPVFIFSFSSIFSQNKPQKDTANFIYYPDKIMVRANVSTQSDNYFLNNKKGTNLDLETNNSYKLFLNIDYKFIGFSYGFYPKFFGGNKDENLKGKSSFSDYNFRFFLGRWLQTVQFSKTKGYYVSNMSDFSPGWVEGKDPYLQFPDFKTIQYGMSTSYLFNPKFSLKSITSLTEWQKKSAGSFIPSLIYTYNTIKSKTDDLDGKQKEFDVRLAAGYYYNFIIGKRFYIAPNLSPSLGVKFLKDKSTDSGVTTIEKHTYLTRNLEGGIKVGYNSDRILCGASLNFSNSSYNEDKSTIISNDKVYGLLYFGYRFDAPGFIRKPVEKIDEKIKM</sequence>
<accession>A0A4Y7UHR2</accession>
<organism evidence="3 5">
    <name type="scientific">Flavobacterium circumlabens</name>
    <dbReference type="NCBI Taxonomy" id="2133765"/>
    <lineage>
        <taxon>Bacteria</taxon>
        <taxon>Pseudomonadati</taxon>
        <taxon>Bacteroidota</taxon>
        <taxon>Flavobacteriia</taxon>
        <taxon>Flavobacteriales</taxon>
        <taxon>Flavobacteriaceae</taxon>
        <taxon>Flavobacterium</taxon>
    </lineage>
</organism>
<dbReference type="InterPro" id="IPR025535">
    <property type="entry name" value="DUF4421"/>
</dbReference>
<dbReference type="AlphaFoldDB" id="A0A4Y7UHR2"/>
<feature type="transmembrane region" description="Helical" evidence="1">
    <location>
        <begin position="16"/>
        <end position="34"/>
    </location>
</feature>
<comment type="caution">
    <text evidence="3">The sequence shown here is derived from an EMBL/GenBank/DDBJ whole genome shotgun (WGS) entry which is preliminary data.</text>
</comment>
<dbReference type="EMBL" id="SLWA01000001">
    <property type="protein sequence ID" value="TCN60808.1"/>
    <property type="molecule type" value="Genomic_DNA"/>
</dbReference>
<dbReference type="RefSeq" id="WP_132032166.1">
    <property type="nucleotide sequence ID" value="NZ_QWDN01000001.1"/>
</dbReference>
<reference evidence="2" key="3">
    <citation type="submission" date="2019-03" db="EMBL/GenBank/DDBJ databases">
        <authorList>
            <person name="Whitman W."/>
            <person name="Huntemann M."/>
            <person name="Clum A."/>
            <person name="Pillay M."/>
            <person name="Palaniappan K."/>
            <person name="Varghese N."/>
            <person name="Mikhailova N."/>
            <person name="Stamatis D."/>
            <person name="Reddy T."/>
            <person name="Daum C."/>
            <person name="Shapiro N."/>
            <person name="Ivanova N."/>
            <person name="Kyrpides N."/>
            <person name="Woyke T."/>
        </authorList>
    </citation>
    <scope>NUCLEOTIDE SEQUENCE</scope>
    <source>
        <strain evidence="2">P5626</strain>
    </source>
</reference>
<reference evidence="2 4" key="1">
    <citation type="journal article" date="2015" name="Stand. Genomic Sci.">
        <title>Genomic Encyclopedia of Bacterial and Archaeal Type Strains, Phase III: the genomes of soil and plant-associated and newly described type strains.</title>
        <authorList>
            <person name="Whitman W.B."/>
            <person name="Woyke T."/>
            <person name="Klenk H.P."/>
            <person name="Zhou Y."/>
            <person name="Lilburn T.G."/>
            <person name="Beck B.J."/>
            <person name="De Vos P."/>
            <person name="Vandamme P."/>
            <person name="Eisen J.A."/>
            <person name="Garrity G."/>
            <person name="Hugenholtz P."/>
            <person name="Kyrpides N.C."/>
        </authorList>
    </citation>
    <scope>NUCLEOTIDE SEQUENCE [LARGE SCALE GENOMIC DNA]</scope>
    <source>
        <strain evidence="2 4">P5626</strain>
    </source>
</reference>
<proteinExistence type="predicted"/>
<dbReference type="Proteomes" id="UP000295270">
    <property type="component" value="Unassembled WGS sequence"/>
</dbReference>
<keyword evidence="4" id="KW-1185">Reference proteome</keyword>
<evidence type="ECO:0000313" key="3">
    <source>
        <dbReference type="EMBL" id="TEB45944.1"/>
    </source>
</evidence>
<dbReference type="Proteomes" id="UP000298340">
    <property type="component" value="Unassembled WGS sequence"/>
</dbReference>